<reference evidence="2" key="1">
    <citation type="journal article" date="2018" name="DNA Res.">
        <title>Multiple hybrid de novo genome assembly of finger millet, an orphan allotetraploid crop.</title>
        <authorList>
            <person name="Hatakeyama M."/>
            <person name="Aluri S."/>
            <person name="Balachadran M.T."/>
            <person name="Sivarajan S.R."/>
            <person name="Patrignani A."/>
            <person name="Gruter S."/>
            <person name="Poveda L."/>
            <person name="Shimizu-Inatsugi R."/>
            <person name="Baeten J."/>
            <person name="Francoijs K.J."/>
            <person name="Nataraja K.N."/>
            <person name="Reddy Y.A.N."/>
            <person name="Phadnis S."/>
            <person name="Ravikumar R.L."/>
            <person name="Schlapbach R."/>
            <person name="Sreeman S.M."/>
            <person name="Shimizu K.K."/>
        </authorList>
    </citation>
    <scope>NUCLEOTIDE SEQUENCE</scope>
</reference>
<dbReference type="AlphaFoldDB" id="A0AAV5D3X2"/>
<accession>A0AAV5D3X2</accession>
<dbReference type="EMBL" id="BQKI01000012">
    <property type="protein sequence ID" value="GJN05653.1"/>
    <property type="molecule type" value="Genomic_DNA"/>
</dbReference>
<dbReference type="Gene3D" id="3.40.50.2000">
    <property type="entry name" value="Glycogen Phosphorylase B"/>
    <property type="match status" value="1"/>
</dbReference>
<feature type="compositionally biased region" description="Basic residues" evidence="1">
    <location>
        <begin position="382"/>
        <end position="392"/>
    </location>
</feature>
<proteinExistence type="predicted"/>
<evidence type="ECO:0000313" key="3">
    <source>
        <dbReference type="Proteomes" id="UP001054889"/>
    </source>
</evidence>
<comment type="caution">
    <text evidence="2">The sequence shown here is derived from an EMBL/GenBank/DDBJ whole genome shotgun (WGS) entry which is preliminary data.</text>
</comment>
<evidence type="ECO:0000256" key="1">
    <source>
        <dbReference type="SAM" id="MobiDB-lite"/>
    </source>
</evidence>
<evidence type="ECO:0000313" key="2">
    <source>
        <dbReference type="EMBL" id="GJN05653.1"/>
    </source>
</evidence>
<feature type="region of interest" description="Disordered" evidence="1">
    <location>
        <begin position="271"/>
        <end position="290"/>
    </location>
</feature>
<keyword evidence="3" id="KW-1185">Reference proteome</keyword>
<protein>
    <submittedName>
        <fullName evidence="2">Uncharacterized protein</fullName>
    </submittedName>
</protein>
<feature type="compositionally biased region" description="Low complexity" evidence="1">
    <location>
        <begin position="126"/>
        <end position="141"/>
    </location>
</feature>
<feature type="region of interest" description="Disordered" evidence="1">
    <location>
        <begin position="381"/>
        <end position="411"/>
    </location>
</feature>
<feature type="region of interest" description="Disordered" evidence="1">
    <location>
        <begin position="89"/>
        <end position="265"/>
    </location>
</feature>
<feature type="compositionally biased region" description="Gly residues" evidence="1">
    <location>
        <begin position="301"/>
        <end position="313"/>
    </location>
</feature>
<reference evidence="2" key="2">
    <citation type="submission" date="2021-12" db="EMBL/GenBank/DDBJ databases">
        <title>Resequencing data analysis of finger millet.</title>
        <authorList>
            <person name="Hatakeyama M."/>
            <person name="Aluri S."/>
            <person name="Balachadran M.T."/>
            <person name="Sivarajan S.R."/>
            <person name="Poveda L."/>
            <person name="Shimizu-Inatsugi R."/>
            <person name="Schlapbach R."/>
            <person name="Sreeman S.M."/>
            <person name="Shimizu K.K."/>
        </authorList>
    </citation>
    <scope>NUCLEOTIDE SEQUENCE</scope>
</reference>
<gene>
    <name evidence="2" type="primary">ga23302</name>
    <name evidence="2" type="ORF">PR202_ga23302</name>
</gene>
<sequence length="411" mass="45658">MVDLARLLAARGARATVVTTPVNAARNRATVDAARAAGLDVDLAEITFPGPAHGLPEGMENMDQLKEKEMFLPFFKACWAMESPLDAYIRSPSPPPPPGLPRRRRVQPVDGARVRAPRRHAPRAPLPVRLLPPRHAPAVQARRVRPRQRRDGGVRGAGLPRARRGHPRHVQGLLPVARGRDGAAGLRRRRGHRRRPAHQHVPRRRGRLRRRLRGGAGPEDVGRRAHVRIHRAKRRRRVQGPQRQPRGRRRRHGPYRLLARRPASRLRAVHQLRHPRAPANEAAHRAGPRARGLQAPLHLGHQGGPVQPGGPGLAGRRRVRGPRQGPGPPPPRVGPAGDHPRPRVHGRVPHALRLERDARGACPRRAGADVAQLLRPVLQRAAARRRARRRRQGGREGPRHVRARRSAGEGC</sequence>
<organism evidence="2 3">
    <name type="scientific">Eleusine coracana subsp. coracana</name>
    <dbReference type="NCBI Taxonomy" id="191504"/>
    <lineage>
        <taxon>Eukaryota</taxon>
        <taxon>Viridiplantae</taxon>
        <taxon>Streptophyta</taxon>
        <taxon>Embryophyta</taxon>
        <taxon>Tracheophyta</taxon>
        <taxon>Spermatophyta</taxon>
        <taxon>Magnoliopsida</taxon>
        <taxon>Liliopsida</taxon>
        <taxon>Poales</taxon>
        <taxon>Poaceae</taxon>
        <taxon>PACMAD clade</taxon>
        <taxon>Chloridoideae</taxon>
        <taxon>Cynodonteae</taxon>
        <taxon>Eleusininae</taxon>
        <taxon>Eleusine</taxon>
    </lineage>
</organism>
<feature type="compositionally biased region" description="Basic residues" evidence="1">
    <location>
        <begin position="245"/>
        <end position="265"/>
    </location>
</feature>
<feature type="compositionally biased region" description="Basic residues" evidence="1">
    <location>
        <begin position="224"/>
        <end position="238"/>
    </location>
</feature>
<dbReference type="SUPFAM" id="SSF53756">
    <property type="entry name" value="UDP-Glycosyltransferase/glycogen phosphorylase"/>
    <property type="match status" value="1"/>
</dbReference>
<feature type="region of interest" description="Disordered" evidence="1">
    <location>
        <begin position="295"/>
        <end position="345"/>
    </location>
</feature>
<name>A0AAV5D3X2_ELECO</name>
<dbReference type="Proteomes" id="UP001054889">
    <property type="component" value="Unassembled WGS sequence"/>
</dbReference>
<feature type="compositionally biased region" description="Basic residues" evidence="1">
    <location>
        <begin position="186"/>
        <end position="213"/>
    </location>
</feature>